<sequence>MLALELKIWLILTTIVVVVPLIFLLKKYLFVSFWIIKNFYQKIEHKKNLQKITKEIIYKEKYIDNEKQKYEEIEQKNYQEKDDIKISNKIEEKEKDRKQELHEITQKKIEKLRYQAMSLKEKGELNKYEQKLIEGLSYDKDNQDIIGLLADYYFSIGKHKKALPLLKKILEKNSQDHKSIWQVGQIYLEREDFETAKLLISKAIFLKNDNPRYYVSMAEIMYNLEKINEAIEYMENAVKLRPQNINYLLATASLFEDIGSTENAKKFYFKVLEIEQTNEIAKEKINNI</sequence>
<dbReference type="SUPFAM" id="SSF48452">
    <property type="entry name" value="TPR-like"/>
    <property type="match status" value="1"/>
</dbReference>
<feature type="repeat" description="TPR" evidence="1">
    <location>
        <begin position="211"/>
        <end position="244"/>
    </location>
</feature>
<evidence type="ECO:0000313" key="4">
    <source>
        <dbReference type="EMBL" id="MBS8121600.1"/>
    </source>
</evidence>
<keyword evidence="3" id="KW-1133">Transmembrane helix</keyword>
<evidence type="ECO:0000313" key="5">
    <source>
        <dbReference type="Proteomes" id="UP000680365"/>
    </source>
</evidence>
<evidence type="ECO:0000256" key="3">
    <source>
        <dbReference type="SAM" id="Phobius"/>
    </source>
</evidence>
<keyword evidence="3" id="KW-0812">Transmembrane</keyword>
<keyword evidence="1" id="KW-0802">TPR repeat</keyword>
<feature type="coiled-coil region" evidence="2">
    <location>
        <begin position="63"/>
        <end position="122"/>
    </location>
</feature>
<comment type="caution">
    <text evidence="4">The sequence shown here is derived from an EMBL/GenBank/DDBJ whole genome shotgun (WGS) entry which is preliminary data.</text>
</comment>
<keyword evidence="5" id="KW-1185">Reference proteome</keyword>
<evidence type="ECO:0000256" key="2">
    <source>
        <dbReference type="SAM" id="Coils"/>
    </source>
</evidence>
<keyword evidence="2" id="KW-0175">Coiled coil</keyword>
<evidence type="ECO:0000256" key="1">
    <source>
        <dbReference type="PROSITE-ProRule" id="PRU00339"/>
    </source>
</evidence>
<dbReference type="Pfam" id="PF13181">
    <property type="entry name" value="TPR_8"/>
    <property type="match status" value="1"/>
</dbReference>
<name>A0ABS5QK14_9BACT</name>
<dbReference type="Gene3D" id="1.25.40.10">
    <property type="entry name" value="Tetratricopeptide repeat domain"/>
    <property type="match status" value="1"/>
</dbReference>
<gene>
    <name evidence="4" type="ORF">VAMP_9n4</name>
</gene>
<dbReference type="PANTHER" id="PTHR12558">
    <property type="entry name" value="CELL DIVISION CYCLE 16,23,27"/>
    <property type="match status" value="1"/>
</dbReference>
<dbReference type="PROSITE" id="PS50005">
    <property type="entry name" value="TPR"/>
    <property type="match status" value="1"/>
</dbReference>
<keyword evidence="3" id="KW-0472">Membrane</keyword>
<dbReference type="InterPro" id="IPR011990">
    <property type="entry name" value="TPR-like_helical_dom_sf"/>
</dbReference>
<dbReference type="PANTHER" id="PTHR12558:SF13">
    <property type="entry name" value="CELL DIVISION CYCLE PROTEIN 27 HOMOLOG"/>
    <property type="match status" value="1"/>
</dbReference>
<organism evidence="4 5">
    <name type="scientific">Candidatus Vampirococcus lugosii</name>
    <dbReference type="NCBI Taxonomy" id="2789015"/>
    <lineage>
        <taxon>Bacteria</taxon>
        <taxon>Candidatus Absconditibacteriota</taxon>
        <taxon>Vampirococcus</taxon>
    </lineage>
</organism>
<accession>A0ABS5QK14</accession>
<dbReference type="SMART" id="SM00028">
    <property type="entry name" value="TPR"/>
    <property type="match status" value="4"/>
</dbReference>
<dbReference type="InterPro" id="IPR019734">
    <property type="entry name" value="TPR_rpt"/>
</dbReference>
<protein>
    <submittedName>
        <fullName evidence="4">TPR repeat-containing protein</fullName>
    </submittedName>
</protein>
<dbReference type="EMBL" id="JAEDAM010000006">
    <property type="protein sequence ID" value="MBS8121600.1"/>
    <property type="molecule type" value="Genomic_DNA"/>
</dbReference>
<dbReference type="RefSeq" id="WP_213348245.1">
    <property type="nucleotide sequence ID" value="NZ_JAEDAM010000006.1"/>
</dbReference>
<proteinExistence type="predicted"/>
<reference evidence="4 5" key="1">
    <citation type="journal article" date="2021" name="Nat. Commun.">
        <title>Reductive evolution and unique predatory mode in the CPR bacterium Vampirococcus lugosii.</title>
        <authorList>
            <person name="Moreira D."/>
            <person name="Zivanovic Y."/>
            <person name="Lopez-Archilla A.I."/>
            <person name="Iniesto M."/>
            <person name="Lopez-Garcia P."/>
        </authorList>
    </citation>
    <scope>NUCLEOTIDE SEQUENCE [LARGE SCALE GENOMIC DNA]</scope>
    <source>
        <strain evidence="4">Chiprana</strain>
    </source>
</reference>
<feature type="transmembrane region" description="Helical" evidence="3">
    <location>
        <begin position="6"/>
        <end position="25"/>
    </location>
</feature>
<dbReference type="Proteomes" id="UP000680365">
    <property type="component" value="Unassembled WGS sequence"/>
</dbReference>